<keyword evidence="4 8" id="KW-0812">Transmembrane</keyword>
<gene>
    <name evidence="9" type="ORF">AGOS_ACR289W</name>
</gene>
<feature type="transmembrane region" description="Helical" evidence="8">
    <location>
        <begin position="172"/>
        <end position="193"/>
    </location>
</feature>
<feature type="transmembrane region" description="Helical" evidence="8">
    <location>
        <begin position="74"/>
        <end position="95"/>
    </location>
</feature>
<dbReference type="eggNOG" id="KOG1479">
    <property type="taxonomic scope" value="Eukaryota"/>
</dbReference>
<dbReference type="InParanoid" id="Q75BI2"/>
<dbReference type="AlphaFoldDB" id="Q75BI2"/>
<dbReference type="GO" id="GO:0000329">
    <property type="term" value="C:fungal-type vacuole membrane"/>
    <property type="evidence" value="ECO:0000318"/>
    <property type="project" value="GO_Central"/>
</dbReference>
<feature type="transmembrane region" description="Helical" evidence="8">
    <location>
        <begin position="285"/>
        <end position="304"/>
    </location>
</feature>
<dbReference type="HOGENOM" id="CLU_021611_3_0_1"/>
<dbReference type="GeneID" id="4619826"/>
<dbReference type="GO" id="GO:0015205">
    <property type="term" value="F:nucleobase transmembrane transporter activity"/>
    <property type="evidence" value="ECO:0000318"/>
    <property type="project" value="GO_Central"/>
</dbReference>
<dbReference type="PANTHER" id="PTHR10332">
    <property type="entry name" value="EQUILIBRATIVE NUCLEOSIDE TRANSPORTER"/>
    <property type="match status" value="1"/>
</dbReference>
<evidence type="ECO:0000256" key="8">
    <source>
        <dbReference type="SAM" id="Phobius"/>
    </source>
</evidence>
<feature type="region of interest" description="Disordered" evidence="7">
    <location>
        <begin position="1"/>
        <end position="21"/>
    </location>
</feature>
<dbReference type="PIRSF" id="PIRSF016379">
    <property type="entry name" value="ENT"/>
    <property type="match status" value="1"/>
</dbReference>
<proteinExistence type="inferred from homology"/>
<feature type="transmembrane region" description="Helical" evidence="8">
    <location>
        <begin position="390"/>
        <end position="413"/>
    </location>
</feature>
<accession>Q75BI2</accession>
<feature type="transmembrane region" description="Helical" evidence="8">
    <location>
        <begin position="107"/>
        <end position="127"/>
    </location>
</feature>
<keyword evidence="6 8" id="KW-0472">Membrane</keyword>
<dbReference type="Pfam" id="PF01733">
    <property type="entry name" value="Nucleoside_tran"/>
    <property type="match status" value="2"/>
</dbReference>
<feature type="transmembrane region" description="Helical" evidence="8">
    <location>
        <begin position="205"/>
        <end position="223"/>
    </location>
</feature>
<dbReference type="OMA" id="KIMFINS"/>
<evidence type="ECO:0000256" key="6">
    <source>
        <dbReference type="ARBA" id="ARBA00023136"/>
    </source>
</evidence>
<dbReference type="RefSeq" id="NP_983691.1">
    <property type="nucleotide sequence ID" value="NM_209044.1"/>
</dbReference>
<evidence type="ECO:0000256" key="7">
    <source>
        <dbReference type="SAM" id="MobiDB-lite"/>
    </source>
</evidence>
<feature type="transmembrane region" description="Helical" evidence="8">
    <location>
        <begin position="133"/>
        <end position="151"/>
    </location>
</feature>
<reference evidence="9 10" key="1">
    <citation type="journal article" date="2004" name="Science">
        <title>The Ashbya gossypii genome as a tool for mapping the ancient Saccharomyces cerevisiae genome.</title>
        <authorList>
            <person name="Dietrich F.S."/>
            <person name="Voegeli S."/>
            <person name="Brachat S."/>
            <person name="Lerch A."/>
            <person name="Gates K."/>
            <person name="Steiner S."/>
            <person name="Mohr C."/>
            <person name="Pohlmann R."/>
            <person name="Luedi P."/>
            <person name="Choi S."/>
            <person name="Wing R.A."/>
            <person name="Flavier A."/>
            <person name="Gaffney T.D."/>
            <person name="Philippsen P."/>
        </authorList>
    </citation>
    <scope>NUCLEOTIDE SEQUENCE [LARGE SCALE GENOMIC DNA]</scope>
    <source>
        <strain evidence="10">ATCC 10895 / CBS 109.51 / FGSC 9923 / NRRL Y-1056</strain>
    </source>
</reference>
<feature type="transmembrane region" description="Helical" evidence="8">
    <location>
        <begin position="316"/>
        <end position="335"/>
    </location>
</feature>
<protein>
    <submittedName>
        <fullName evidence="9">ACR289Wp</fullName>
    </submittedName>
</protein>
<dbReference type="EMBL" id="AE016816">
    <property type="protein sequence ID" value="AAS51515.1"/>
    <property type="molecule type" value="Genomic_DNA"/>
</dbReference>
<evidence type="ECO:0000256" key="3">
    <source>
        <dbReference type="ARBA" id="ARBA00022448"/>
    </source>
</evidence>
<comment type="subcellular location">
    <subcellularLocation>
        <location evidence="1">Membrane</location>
        <topology evidence="1">Multi-pass membrane protein</topology>
    </subcellularLocation>
</comment>
<evidence type="ECO:0000313" key="9">
    <source>
        <dbReference type="EMBL" id="AAS51515.1"/>
    </source>
</evidence>
<dbReference type="OrthoDB" id="46396at2759"/>
<keyword evidence="10" id="KW-1185">Reference proteome</keyword>
<dbReference type="FunCoup" id="Q75BI2">
    <property type="interactions" value="283"/>
</dbReference>
<dbReference type="KEGG" id="ago:AGOS_ACR289W"/>
<feature type="compositionally biased region" description="Polar residues" evidence="7">
    <location>
        <begin position="8"/>
        <end position="21"/>
    </location>
</feature>
<feature type="transmembrane region" description="Helical" evidence="8">
    <location>
        <begin position="37"/>
        <end position="62"/>
    </location>
</feature>
<dbReference type="PANTHER" id="PTHR10332:SF88">
    <property type="entry name" value="EQUILIBRATIVE NUCLEOSIDE TRANSPORTER 1, ISOFORM A"/>
    <property type="match status" value="1"/>
</dbReference>
<evidence type="ECO:0000256" key="1">
    <source>
        <dbReference type="ARBA" id="ARBA00004141"/>
    </source>
</evidence>
<dbReference type="GO" id="GO:0034257">
    <property type="term" value="F:nicotinamide riboside transmembrane transporter activity"/>
    <property type="evidence" value="ECO:0000318"/>
    <property type="project" value="GO_Central"/>
</dbReference>
<reference evidence="10" key="2">
    <citation type="journal article" date="2013" name="G3 (Bethesda)">
        <title>Genomes of Ashbya fungi isolated from insects reveal four mating-type loci, numerous translocations, lack of transposons, and distinct gene duplications.</title>
        <authorList>
            <person name="Dietrich F.S."/>
            <person name="Voegeli S."/>
            <person name="Kuo S."/>
            <person name="Philippsen P."/>
        </authorList>
    </citation>
    <scope>GENOME REANNOTATION</scope>
    <source>
        <strain evidence="10">ATCC 10895 / CBS 109.51 / FGSC 9923 / NRRL Y-1056</strain>
    </source>
</reference>
<dbReference type="GO" id="GO:0005886">
    <property type="term" value="C:plasma membrane"/>
    <property type="evidence" value="ECO:0000318"/>
    <property type="project" value="GO_Central"/>
</dbReference>
<comment type="similarity">
    <text evidence="2">Belongs to the SLC29A/ENT transporter (TC 2.A.57) family.</text>
</comment>
<feature type="transmembrane region" description="Helical" evidence="8">
    <location>
        <begin position="252"/>
        <end position="279"/>
    </location>
</feature>
<name>Q75BI2_EREGS</name>
<evidence type="ECO:0000256" key="4">
    <source>
        <dbReference type="ARBA" id="ARBA00022692"/>
    </source>
</evidence>
<dbReference type="STRING" id="284811.Q75BI2"/>
<sequence length="417" mass="45172">MDDRRQLIDNTGTLESSGDGTTVSGFNASGKKEENQALTTCLAIGIALLWPWNCLLSASLFFQQTLFTDSTVYAAIYTSTMMTTSTGASLVYNFYLSQRQSGYVNRVSRGLECQAGVFGALCVLVLAHRAIPMPLTFVLLMALVLLSSLATTMTQNGIMAITNIYGPSYSRAVMVGQAIAGVLPSVVMFVLSLATQQERQSSGSAIVYFLSTVGISVTALLLYRSSSLHAGLVTPAQAIHVPFRLLYSRLQAVVLSIFITFLFSLSFPVFANATLAAVLLPNSQFIPLAFTIWNAGDLFGRLVADRPWVQAASIPHRLLAASALRGFMIPVFFLFNINGTHPHSGLLLDLLYLFWHLFFGLTNGLFITLAFMSVSALLDSDDQRKAASGFTNLFLALGLTCGSIFSYLVVFLLPSVH</sequence>
<organism evidence="9 10">
    <name type="scientific">Eremothecium gossypii (strain ATCC 10895 / CBS 109.51 / FGSC 9923 / NRRL Y-1056)</name>
    <name type="common">Yeast</name>
    <name type="synonym">Ashbya gossypii</name>
    <dbReference type="NCBI Taxonomy" id="284811"/>
    <lineage>
        <taxon>Eukaryota</taxon>
        <taxon>Fungi</taxon>
        <taxon>Dikarya</taxon>
        <taxon>Ascomycota</taxon>
        <taxon>Saccharomycotina</taxon>
        <taxon>Saccharomycetes</taxon>
        <taxon>Saccharomycetales</taxon>
        <taxon>Saccharomycetaceae</taxon>
        <taxon>Eremothecium</taxon>
    </lineage>
</organism>
<feature type="transmembrane region" description="Helical" evidence="8">
    <location>
        <begin position="355"/>
        <end position="378"/>
    </location>
</feature>
<dbReference type="InterPro" id="IPR002259">
    <property type="entry name" value="Eqnu_transpt"/>
</dbReference>
<dbReference type="Proteomes" id="UP000000591">
    <property type="component" value="Chromosome III"/>
</dbReference>
<keyword evidence="5 8" id="KW-1133">Transmembrane helix</keyword>
<evidence type="ECO:0000313" key="10">
    <source>
        <dbReference type="Proteomes" id="UP000000591"/>
    </source>
</evidence>
<keyword evidence="3" id="KW-0813">Transport</keyword>
<evidence type="ECO:0000256" key="2">
    <source>
        <dbReference type="ARBA" id="ARBA00007965"/>
    </source>
</evidence>
<evidence type="ECO:0000256" key="5">
    <source>
        <dbReference type="ARBA" id="ARBA00022989"/>
    </source>
</evidence>
<dbReference type="PRINTS" id="PR01130">
    <property type="entry name" value="DERENTRNSPRT"/>
</dbReference>